<accession>A0AAN5DAQ7</accession>
<proteinExistence type="predicted"/>
<dbReference type="AlphaFoldDB" id="A0AAN5DAQ7"/>
<name>A0AAN5DAQ7_9BILA</name>
<sequence length="147" mass="17201">MYLQYIMKLLRLHLLDVFCSFRELLQLRLVPCTLEIRFPECDQIEELLHREKILVCLPKLNKKAVGAVIDVLLPWIVRGFEDHLLETEGARCCGRICTRAREVESSICQLVSRANSSRVFVVAKFRLFERILSVCVEDHIGRFIDHF</sequence>
<keyword evidence="2" id="KW-1185">Reference proteome</keyword>
<evidence type="ECO:0000313" key="2">
    <source>
        <dbReference type="Proteomes" id="UP001328107"/>
    </source>
</evidence>
<protein>
    <submittedName>
        <fullName evidence="1">Uncharacterized protein</fullName>
    </submittedName>
</protein>
<gene>
    <name evidence="1" type="ORF">PMAYCL1PPCAC_28734</name>
</gene>
<dbReference type="EMBL" id="BTRK01000006">
    <property type="protein sequence ID" value="GMR58539.1"/>
    <property type="molecule type" value="Genomic_DNA"/>
</dbReference>
<dbReference type="Proteomes" id="UP001328107">
    <property type="component" value="Unassembled WGS sequence"/>
</dbReference>
<organism evidence="1 2">
    <name type="scientific">Pristionchus mayeri</name>
    <dbReference type="NCBI Taxonomy" id="1317129"/>
    <lineage>
        <taxon>Eukaryota</taxon>
        <taxon>Metazoa</taxon>
        <taxon>Ecdysozoa</taxon>
        <taxon>Nematoda</taxon>
        <taxon>Chromadorea</taxon>
        <taxon>Rhabditida</taxon>
        <taxon>Rhabditina</taxon>
        <taxon>Diplogasteromorpha</taxon>
        <taxon>Diplogasteroidea</taxon>
        <taxon>Neodiplogasteridae</taxon>
        <taxon>Pristionchus</taxon>
    </lineage>
</organism>
<reference evidence="2" key="1">
    <citation type="submission" date="2022-10" db="EMBL/GenBank/DDBJ databases">
        <title>Genome assembly of Pristionchus species.</title>
        <authorList>
            <person name="Yoshida K."/>
            <person name="Sommer R.J."/>
        </authorList>
    </citation>
    <scope>NUCLEOTIDE SEQUENCE [LARGE SCALE GENOMIC DNA]</scope>
    <source>
        <strain evidence="2">RS5460</strain>
    </source>
</reference>
<evidence type="ECO:0000313" key="1">
    <source>
        <dbReference type="EMBL" id="GMR58539.1"/>
    </source>
</evidence>
<comment type="caution">
    <text evidence="1">The sequence shown here is derived from an EMBL/GenBank/DDBJ whole genome shotgun (WGS) entry which is preliminary data.</text>
</comment>